<evidence type="ECO:0000313" key="2">
    <source>
        <dbReference type="Proteomes" id="UP001059380"/>
    </source>
</evidence>
<dbReference type="EMBL" id="CP093313">
    <property type="protein sequence ID" value="UWZ84623.1"/>
    <property type="molecule type" value="Genomic_DNA"/>
</dbReference>
<gene>
    <name evidence="1" type="ORF">MOP44_01510</name>
</gene>
<dbReference type="AlphaFoldDB" id="A0A9J7BPU8"/>
<evidence type="ECO:0000313" key="1">
    <source>
        <dbReference type="EMBL" id="UWZ84623.1"/>
    </source>
</evidence>
<accession>A0A9J7BPU8</accession>
<dbReference type="RefSeq" id="WP_260794129.1">
    <property type="nucleotide sequence ID" value="NZ_CP093313.1"/>
</dbReference>
<dbReference type="KEGG" id="orp:MOP44_01510"/>
<reference evidence="1" key="1">
    <citation type="submission" date="2021-04" db="EMBL/GenBank/DDBJ databases">
        <title>Phylogenetic analysis of Acidobacteriaceae.</title>
        <authorList>
            <person name="Qiu L."/>
            <person name="Zhang Q."/>
        </authorList>
    </citation>
    <scope>NUCLEOTIDE SEQUENCE</scope>
    <source>
        <strain evidence="1">DSM 25168</strain>
    </source>
</reference>
<proteinExistence type="predicted"/>
<sequence>MSLLVPGRCRHCGCGGESCRLPDGDLCVFTDRERLVCSAQACQIAEADRRARAVEERKASVPRSPRDAWRAASIAMSRQGLNQELINEILARRRDRAKRRKGRRAA</sequence>
<protein>
    <submittedName>
        <fullName evidence="1">Uncharacterized protein</fullName>
    </submittedName>
</protein>
<keyword evidence="2" id="KW-1185">Reference proteome</keyword>
<dbReference type="Proteomes" id="UP001059380">
    <property type="component" value="Chromosome"/>
</dbReference>
<name>A0A9J7BPU8_9BACT</name>
<organism evidence="1 2">
    <name type="scientific">Occallatibacter riparius</name>
    <dbReference type="NCBI Taxonomy" id="1002689"/>
    <lineage>
        <taxon>Bacteria</taxon>
        <taxon>Pseudomonadati</taxon>
        <taxon>Acidobacteriota</taxon>
        <taxon>Terriglobia</taxon>
        <taxon>Terriglobales</taxon>
        <taxon>Acidobacteriaceae</taxon>
        <taxon>Occallatibacter</taxon>
    </lineage>
</organism>